<dbReference type="EMBL" id="MN740346">
    <property type="protein sequence ID" value="QHU01593.1"/>
    <property type="molecule type" value="Genomic_DNA"/>
</dbReference>
<protein>
    <submittedName>
        <fullName evidence="1">Uncharacterized protein</fullName>
    </submittedName>
</protein>
<evidence type="ECO:0000313" key="1">
    <source>
        <dbReference type="EMBL" id="QHU01593.1"/>
    </source>
</evidence>
<proteinExistence type="predicted"/>
<accession>A0A6C0J8J0</accession>
<sequence>MSFLQNIYTYIMSNECIEFLEYYFSFPPEDIARLYATQAAYQANLAINTSIITINKIDNYKKNVIQIANSAATDANLHSIFISDFLDIYFNLDNRKILMNALKSDVKDNAIKKAIDNSKNIKIYVTNLVQELDDLDIESMINKLYKELENDWEIINK</sequence>
<name>A0A6C0J8J0_9ZZZZ</name>
<dbReference type="AlphaFoldDB" id="A0A6C0J8J0"/>
<organism evidence="1">
    <name type="scientific">viral metagenome</name>
    <dbReference type="NCBI Taxonomy" id="1070528"/>
    <lineage>
        <taxon>unclassified sequences</taxon>
        <taxon>metagenomes</taxon>
        <taxon>organismal metagenomes</taxon>
    </lineage>
</organism>
<reference evidence="1" key="1">
    <citation type="journal article" date="2020" name="Nature">
        <title>Giant virus diversity and host interactions through global metagenomics.</title>
        <authorList>
            <person name="Schulz F."/>
            <person name="Roux S."/>
            <person name="Paez-Espino D."/>
            <person name="Jungbluth S."/>
            <person name="Walsh D.A."/>
            <person name="Denef V.J."/>
            <person name="McMahon K.D."/>
            <person name="Konstantinidis K.T."/>
            <person name="Eloe-Fadrosh E.A."/>
            <person name="Kyrpides N.C."/>
            <person name="Woyke T."/>
        </authorList>
    </citation>
    <scope>NUCLEOTIDE SEQUENCE</scope>
    <source>
        <strain evidence="1">GVMAG-M-3300025874-2</strain>
    </source>
</reference>